<feature type="chain" id="PRO_5025708533" description="Carboxypeptidase" evidence="6">
    <location>
        <begin position="18"/>
        <end position="557"/>
    </location>
</feature>
<dbReference type="InterPro" id="IPR018202">
    <property type="entry name" value="Ser_caboxypep_ser_AS"/>
</dbReference>
<dbReference type="EMBL" id="ML993626">
    <property type="protein sequence ID" value="KAF2160441.1"/>
    <property type="molecule type" value="Genomic_DNA"/>
</dbReference>
<keyword evidence="6" id="KW-0732">Signal</keyword>
<dbReference type="Gene3D" id="3.40.50.1820">
    <property type="entry name" value="alpha/beta hydrolase"/>
    <property type="match status" value="1"/>
</dbReference>
<dbReference type="SUPFAM" id="SSF53474">
    <property type="entry name" value="alpha/beta-Hydrolases"/>
    <property type="match status" value="1"/>
</dbReference>
<accession>A0A6A6C093</accession>
<proteinExistence type="inferred from homology"/>
<gene>
    <name evidence="7" type="ORF">M409DRAFT_70409</name>
</gene>
<dbReference type="GO" id="GO:0000324">
    <property type="term" value="C:fungal-type vacuole"/>
    <property type="evidence" value="ECO:0007669"/>
    <property type="project" value="TreeGrafter"/>
</dbReference>
<keyword evidence="3 6" id="KW-0645">Protease</keyword>
<dbReference type="InterPro" id="IPR001563">
    <property type="entry name" value="Peptidase_S10"/>
</dbReference>
<dbReference type="PROSITE" id="PS00131">
    <property type="entry name" value="CARBOXYPEPT_SER_SER"/>
    <property type="match status" value="1"/>
</dbReference>
<keyword evidence="2 6" id="KW-0121">Carboxypeptidase</keyword>
<evidence type="ECO:0000256" key="3">
    <source>
        <dbReference type="ARBA" id="ARBA00022670"/>
    </source>
</evidence>
<dbReference type="GeneID" id="54571987"/>
<dbReference type="PANTHER" id="PTHR11802:SF64">
    <property type="entry name" value="CARBOXYPEPTIDASE"/>
    <property type="match status" value="1"/>
</dbReference>
<evidence type="ECO:0000256" key="2">
    <source>
        <dbReference type="ARBA" id="ARBA00022645"/>
    </source>
</evidence>
<feature type="signal peptide" evidence="6">
    <location>
        <begin position="1"/>
        <end position="17"/>
    </location>
</feature>
<dbReference type="Pfam" id="PF00450">
    <property type="entry name" value="Peptidase_S10"/>
    <property type="match status" value="1"/>
</dbReference>
<evidence type="ECO:0000256" key="4">
    <source>
        <dbReference type="ARBA" id="ARBA00022801"/>
    </source>
</evidence>
<keyword evidence="8" id="KW-1185">Reference proteome</keyword>
<keyword evidence="5" id="KW-0325">Glycoprotein</keyword>
<dbReference type="EC" id="3.4.16.-" evidence="6"/>
<name>A0A6A6C093_ZASCE</name>
<dbReference type="Proteomes" id="UP000799537">
    <property type="component" value="Unassembled WGS sequence"/>
</dbReference>
<organism evidence="7 8">
    <name type="scientific">Zasmidium cellare ATCC 36951</name>
    <dbReference type="NCBI Taxonomy" id="1080233"/>
    <lineage>
        <taxon>Eukaryota</taxon>
        <taxon>Fungi</taxon>
        <taxon>Dikarya</taxon>
        <taxon>Ascomycota</taxon>
        <taxon>Pezizomycotina</taxon>
        <taxon>Dothideomycetes</taxon>
        <taxon>Dothideomycetidae</taxon>
        <taxon>Mycosphaerellales</taxon>
        <taxon>Mycosphaerellaceae</taxon>
        <taxon>Zasmidium</taxon>
    </lineage>
</organism>
<keyword evidence="4 6" id="KW-0378">Hydrolase</keyword>
<dbReference type="PRINTS" id="PR00724">
    <property type="entry name" value="CRBOXYPTASEC"/>
</dbReference>
<dbReference type="InterPro" id="IPR029058">
    <property type="entry name" value="AB_hydrolase_fold"/>
</dbReference>
<evidence type="ECO:0000313" key="8">
    <source>
        <dbReference type="Proteomes" id="UP000799537"/>
    </source>
</evidence>
<reference evidence="7" key="1">
    <citation type="journal article" date="2020" name="Stud. Mycol.">
        <title>101 Dothideomycetes genomes: a test case for predicting lifestyles and emergence of pathogens.</title>
        <authorList>
            <person name="Haridas S."/>
            <person name="Albert R."/>
            <person name="Binder M."/>
            <person name="Bloem J."/>
            <person name="Labutti K."/>
            <person name="Salamov A."/>
            <person name="Andreopoulos B."/>
            <person name="Baker S."/>
            <person name="Barry K."/>
            <person name="Bills G."/>
            <person name="Bluhm B."/>
            <person name="Cannon C."/>
            <person name="Castanera R."/>
            <person name="Culley D."/>
            <person name="Daum C."/>
            <person name="Ezra D."/>
            <person name="Gonzalez J."/>
            <person name="Henrissat B."/>
            <person name="Kuo A."/>
            <person name="Liang C."/>
            <person name="Lipzen A."/>
            <person name="Lutzoni F."/>
            <person name="Magnuson J."/>
            <person name="Mondo S."/>
            <person name="Nolan M."/>
            <person name="Ohm R."/>
            <person name="Pangilinan J."/>
            <person name="Park H.-J."/>
            <person name="Ramirez L."/>
            <person name="Alfaro M."/>
            <person name="Sun H."/>
            <person name="Tritt A."/>
            <person name="Yoshinaga Y."/>
            <person name="Zwiers L.-H."/>
            <person name="Turgeon B."/>
            <person name="Goodwin S."/>
            <person name="Spatafora J."/>
            <person name="Crous P."/>
            <person name="Grigoriev I."/>
        </authorList>
    </citation>
    <scope>NUCLEOTIDE SEQUENCE</scope>
    <source>
        <strain evidence="7">ATCC 36951</strain>
    </source>
</reference>
<dbReference type="GO" id="GO:0006508">
    <property type="term" value="P:proteolysis"/>
    <property type="evidence" value="ECO:0007669"/>
    <property type="project" value="UniProtKB-KW"/>
</dbReference>
<dbReference type="AlphaFoldDB" id="A0A6A6C093"/>
<dbReference type="GO" id="GO:0004185">
    <property type="term" value="F:serine-type carboxypeptidase activity"/>
    <property type="evidence" value="ECO:0007669"/>
    <property type="project" value="UniProtKB-UniRule"/>
</dbReference>
<sequence length="557" mass="60375">MKTYLSAAAVLLPGTLAQFINAPTDLTSKEGSAGYTVRYKEVPSGICETVEGVKSYSGYIDVADDRHLFFWFFEARNQDPTTAPLTIWINGGPGDPSLVGLFSENGPCSIDYDGNLQYNEYSWSNSSNMLYLDQPVDTGFSYSIPLNAYTSADGYIVTLPDATCPDYAPADSCGTLSSANASLTANSTPSAAPDFYAALQGFTGAFPQYSSNGIHLATESYGGHYGPIFADYILSQNALNTAGTTQSDLRSVAVGNGWFDPITQFQAHYNFTVSPGNNWNFKPFNTSSEAQLYNALYGEGNCLDQLLDCNARGDDGICSAADNLCYQEVEYLYDTVTGRDEYDLRYLSPNPFPPTTWVSYLNRPEVQQAIGAFTNFSYSVTNLGTGTVATAFGTTGDDARVFDIPAKNKKLVDEGVYVVHYNGDADYMCSWIGVEAVATSIDAPGWSGAGYENLTTSDGQVHGVVKQSGKYSFVRIYDAGHQVPFYKPLAALTLFERMLKQTDIATGEESVEGYVSVGPARSTYQNDNSTIQMEVVDESCTYNTETDFPECGSAGTR</sequence>
<evidence type="ECO:0000313" key="7">
    <source>
        <dbReference type="EMBL" id="KAF2160441.1"/>
    </source>
</evidence>
<dbReference type="PANTHER" id="PTHR11802">
    <property type="entry name" value="SERINE PROTEASE FAMILY S10 SERINE CARBOXYPEPTIDASE"/>
    <property type="match status" value="1"/>
</dbReference>
<evidence type="ECO:0000256" key="6">
    <source>
        <dbReference type="RuleBase" id="RU361156"/>
    </source>
</evidence>
<comment type="similarity">
    <text evidence="1 6">Belongs to the peptidase S10 family.</text>
</comment>
<dbReference type="OrthoDB" id="443318at2759"/>
<evidence type="ECO:0000256" key="1">
    <source>
        <dbReference type="ARBA" id="ARBA00009431"/>
    </source>
</evidence>
<dbReference type="RefSeq" id="XP_033661330.1">
    <property type="nucleotide sequence ID" value="XM_033818715.1"/>
</dbReference>
<protein>
    <recommendedName>
        <fullName evidence="6">Carboxypeptidase</fullName>
        <ecNumber evidence="6">3.4.16.-</ecNumber>
    </recommendedName>
</protein>
<evidence type="ECO:0000256" key="5">
    <source>
        <dbReference type="ARBA" id="ARBA00023180"/>
    </source>
</evidence>